<dbReference type="UniPathway" id="UPA00124"/>
<evidence type="ECO:0000256" key="3">
    <source>
        <dbReference type="ARBA" id="ARBA00012929"/>
    </source>
</evidence>
<evidence type="ECO:0000256" key="5">
    <source>
        <dbReference type="ARBA" id="ARBA00048200"/>
    </source>
</evidence>
<evidence type="ECO:0000256" key="4">
    <source>
        <dbReference type="ARBA" id="ARBA00017099"/>
    </source>
</evidence>
<sequence>MRVVIFGRTGQVARELARAIPDAAFIGRDEADFTDPLACLAALKRHAPEAVINAAAYTAVDRAEEEEPLALQVNARTPGVLAAECAAGGVPFVQISTDYVFDGAGDTAWLPHSPTAPLSAYGRTKLAGEEAVRGAGGPHAILRTSWVFSAHGANFVKSMLRLGAERDALRIVADQVGGPTPADAIAQACLTLARNLRDGAPGGAYHFAGAPDVSWAGFAREIFAQAGMQTEVSDIPTSEYPTPAKRPSNSRLDCTSLMRDHGIARPDWRAGLARVLQELNVT</sequence>
<dbReference type="CDD" id="cd05254">
    <property type="entry name" value="dTDP_HR_like_SDR_e"/>
    <property type="match status" value="1"/>
</dbReference>
<dbReference type="InterPro" id="IPR005913">
    <property type="entry name" value="dTDP_dehydrorham_reduct"/>
</dbReference>
<dbReference type="EMBL" id="RAPE01000004">
    <property type="protein sequence ID" value="RKF13472.1"/>
    <property type="molecule type" value="Genomic_DNA"/>
</dbReference>
<accession>A0A3A8AVR7</accession>
<proteinExistence type="inferred from homology"/>
<evidence type="ECO:0000256" key="1">
    <source>
        <dbReference type="ARBA" id="ARBA00004781"/>
    </source>
</evidence>
<comment type="pathway">
    <text evidence="1 6">Carbohydrate biosynthesis; dTDP-L-rhamnose biosynthesis.</text>
</comment>
<comment type="cofactor">
    <cofactor evidence="6">
        <name>Mg(2+)</name>
        <dbReference type="ChEBI" id="CHEBI:18420"/>
    </cofactor>
    <text evidence="6">Binds 1 Mg(2+) ion per monomer.</text>
</comment>
<comment type="caution">
    <text evidence="8">The sequence shown here is derived from an EMBL/GenBank/DDBJ whole genome shotgun (WGS) entry which is preliminary data.</text>
</comment>
<evidence type="ECO:0000259" key="7">
    <source>
        <dbReference type="Pfam" id="PF04321"/>
    </source>
</evidence>
<protein>
    <recommendedName>
        <fullName evidence="4 6">dTDP-4-dehydrorhamnose reductase</fullName>
        <ecNumber evidence="3 6">1.1.1.133</ecNumber>
    </recommendedName>
</protein>
<dbReference type="AlphaFoldDB" id="A0A3A8AVR7"/>
<keyword evidence="6" id="KW-0521">NADP</keyword>
<name>A0A3A8AVR7_9RHOB</name>
<comment type="function">
    <text evidence="6">Catalyzes the reduction of dTDP-6-deoxy-L-lyxo-4-hexulose to yield dTDP-L-rhamnose.</text>
</comment>
<gene>
    <name evidence="8" type="primary">rfbD</name>
    <name evidence="8" type="ORF">D6850_14325</name>
</gene>
<dbReference type="GO" id="GO:0019305">
    <property type="term" value="P:dTDP-rhamnose biosynthetic process"/>
    <property type="evidence" value="ECO:0007669"/>
    <property type="project" value="UniProtKB-UniPathway"/>
</dbReference>
<dbReference type="Gene3D" id="3.40.50.720">
    <property type="entry name" value="NAD(P)-binding Rossmann-like Domain"/>
    <property type="match status" value="1"/>
</dbReference>
<dbReference type="Gene3D" id="3.90.25.10">
    <property type="entry name" value="UDP-galactose 4-epimerase, domain 1"/>
    <property type="match status" value="1"/>
</dbReference>
<keyword evidence="9" id="KW-1185">Reference proteome</keyword>
<keyword evidence="6 8" id="KW-0560">Oxidoreductase</keyword>
<dbReference type="EC" id="1.1.1.133" evidence="3 6"/>
<evidence type="ECO:0000256" key="6">
    <source>
        <dbReference type="RuleBase" id="RU364082"/>
    </source>
</evidence>
<dbReference type="Pfam" id="PF04321">
    <property type="entry name" value="RmlD_sub_bind"/>
    <property type="match status" value="1"/>
</dbReference>
<evidence type="ECO:0000313" key="8">
    <source>
        <dbReference type="EMBL" id="RKF13472.1"/>
    </source>
</evidence>
<evidence type="ECO:0000256" key="2">
    <source>
        <dbReference type="ARBA" id="ARBA00010944"/>
    </source>
</evidence>
<dbReference type="RefSeq" id="WP_121168170.1">
    <property type="nucleotide sequence ID" value="NZ_RAPE01000004.1"/>
</dbReference>
<comment type="catalytic activity">
    <reaction evidence="5 6">
        <text>dTDP-beta-L-rhamnose + NADP(+) = dTDP-4-dehydro-beta-L-rhamnose + NADPH + H(+)</text>
        <dbReference type="Rhea" id="RHEA:21796"/>
        <dbReference type="ChEBI" id="CHEBI:15378"/>
        <dbReference type="ChEBI" id="CHEBI:57510"/>
        <dbReference type="ChEBI" id="CHEBI:57783"/>
        <dbReference type="ChEBI" id="CHEBI:58349"/>
        <dbReference type="ChEBI" id="CHEBI:62830"/>
        <dbReference type="EC" id="1.1.1.133"/>
    </reaction>
</comment>
<dbReference type="InterPro" id="IPR029903">
    <property type="entry name" value="RmlD-like-bd"/>
</dbReference>
<dbReference type="NCBIfam" id="TIGR01214">
    <property type="entry name" value="rmlD"/>
    <property type="match status" value="1"/>
</dbReference>
<dbReference type="Proteomes" id="UP000281128">
    <property type="component" value="Unassembled WGS sequence"/>
</dbReference>
<organism evidence="8 9">
    <name type="scientific">Roseovarius spongiae</name>
    <dbReference type="NCBI Taxonomy" id="2320272"/>
    <lineage>
        <taxon>Bacteria</taxon>
        <taxon>Pseudomonadati</taxon>
        <taxon>Pseudomonadota</taxon>
        <taxon>Alphaproteobacteria</taxon>
        <taxon>Rhodobacterales</taxon>
        <taxon>Roseobacteraceae</taxon>
        <taxon>Roseovarius</taxon>
    </lineage>
</organism>
<dbReference type="GO" id="GO:0008831">
    <property type="term" value="F:dTDP-4-dehydrorhamnose reductase activity"/>
    <property type="evidence" value="ECO:0007669"/>
    <property type="project" value="UniProtKB-EC"/>
</dbReference>
<dbReference type="OrthoDB" id="9803892at2"/>
<dbReference type="GO" id="GO:0005829">
    <property type="term" value="C:cytosol"/>
    <property type="evidence" value="ECO:0007669"/>
    <property type="project" value="TreeGrafter"/>
</dbReference>
<dbReference type="PANTHER" id="PTHR10491">
    <property type="entry name" value="DTDP-4-DEHYDRORHAMNOSE REDUCTASE"/>
    <property type="match status" value="1"/>
</dbReference>
<evidence type="ECO:0000313" key="9">
    <source>
        <dbReference type="Proteomes" id="UP000281128"/>
    </source>
</evidence>
<dbReference type="PANTHER" id="PTHR10491:SF4">
    <property type="entry name" value="METHIONINE ADENOSYLTRANSFERASE 2 SUBUNIT BETA"/>
    <property type="match status" value="1"/>
</dbReference>
<dbReference type="InterPro" id="IPR036291">
    <property type="entry name" value="NAD(P)-bd_dom_sf"/>
</dbReference>
<reference evidence="8 9" key="1">
    <citation type="submission" date="2018-09" db="EMBL/GenBank/DDBJ databases">
        <title>Roseovarius spongiae sp. nov., isolated from a marine sponge.</title>
        <authorList>
            <person name="Zhuang L."/>
            <person name="Luo L."/>
        </authorList>
    </citation>
    <scope>NUCLEOTIDE SEQUENCE [LARGE SCALE GENOMIC DNA]</scope>
    <source>
        <strain evidence="8 9">HN-E21</strain>
    </source>
</reference>
<dbReference type="SUPFAM" id="SSF51735">
    <property type="entry name" value="NAD(P)-binding Rossmann-fold domains"/>
    <property type="match status" value="1"/>
</dbReference>
<comment type="similarity">
    <text evidence="2 6">Belongs to the dTDP-4-dehydrorhamnose reductase family.</text>
</comment>
<feature type="domain" description="RmlD-like substrate binding" evidence="7">
    <location>
        <begin position="1"/>
        <end position="279"/>
    </location>
</feature>